<proteinExistence type="predicted"/>
<accession>A0A645GK85</accession>
<dbReference type="EMBL" id="VSSQ01077144">
    <property type="protein sequence ID" value="MPN27307.1"/>
    <property type="molecule type" value="Genomic_DNA"/>
</dbReference>
<gene>
    <name evidence="1" type="ORF">SDC9_174738</name>
</gene>
<dbReference type="AlphaFoldDB" id="A0A645GK85"/>
<reference evidence="1" key="1">
    <citation type="submission" date="2019-08" db="EMBL/GenBank/DDBJ databases">
        <authorList>
            <person name="Kucharzyk K."/>
            <person name="Murdoch R.W."/>
            <person name="Higgins S."/>
            <person name="Loffler F."/>
        </authorList>
    </citation>
    <scope>NUCLEOTIDE SEQUENCE</scope>
</reference>
<protein>
    <recommendedName>
        <fullName evidence="2">Serpin domain-containing protein</fullName>
    </recommendedName>
</protein>
<evidence type="ECO:0008006" key="2">
    <source>
        <dbReference type="Google" id="ProtNLM"/>
    </source>
</evidence>
<comment type="caution">
    <text evidence="1">The sequence shown here is derived from an EMBL/GenBank/DDBJ whole genome shotgun (WGS) entry which is preliminary data.</text>
</comment>
<organism evidence="1">
    <name type="scientific">bioreactor metagenome</name>
    <dbReference type="NCBI Taxonomy" id="1076179"/>
    <lineage>
        <taxon>unclassified sequences</taxon>
        <taxon>metagenomes</taxon>
        <taxon>ecological metagenomes</taxon>
    </lineage>
</organism>
<evidence type="ECO:0000313" key="1">
    <source>
        <dbReference type="EMBL" id="MPN27307.1"/>
    </source>
</evidence>
<sequence>MPAMVQRYGNHIQTVHLSDSFLVPDFSWLISHRFAELEGQTFSNKRLTGQPIVAARQDILFRMNKSGVELKSEAKIQTAGTSTDYNLDSPFLVCVKSRKTGVPYFAMWVDNAELMRPWQSAQR</sequence>
<name>A0A645GK85_9ZZZZ</name>